<protein>
    <recommendedName>
        <fullName evidence="1">Sulfotransferase domain-containing protein</fullName>
    </recommendedName>
</protein>
<dbReference type="SUPFAM" id="SSF52540">
    <property type="entry name" value="P-loop containing nucleoside triphosphate hydrolases"/>
    <property type="match status" value="1"/>
</dbReference>
<name>M7N6M4_9BACT</name>
<dbReference type="Proteomes" id="UP000011910">
    <property type="component" value="Unassembled WGS sequence"/>
</dbReference>
<dbReference type="EMBL" id="AODQ01000040">
    <property type="protein sequence ID" value="EMR02932.1"/>
    <property type="molecule type" value="Genomic_DNA"/>
</dbReference>
<organism evidence="2 3">
    <name type="scientific">Cesiribacter andamanensis AMV16</name>
    <dbReference type="NCBI Taxonomy" id="1279009"/>
    <lineage>
        <taxon>Bacteria</taxon>
        <taxon>Pseudomonadati</taxon>
        <taxon>Bacteroidota</taxon>
        <taxon>Cytophagia</taxon>
        <taxon>Cytophagales</taxon>
        <taxon>Cesiribacteraceae</taxon>
        <taxon>Cesiribacter</taxon>
    </lineage>
</organism>
<dbReference type="STRING" id="1279009.ADICEAN_01905"/>
<dbReference type="Gene3D" id="3.40.50.300">
    <property type="entry name" value="P-loop containing nucleotide triphosphate hydrolases"/>
    <property type="match status" value="1"/>
</dbReference>
<dbReference type="AlphaFoldDB" id="M7N6M4"/>
<dbReference type="Pfam" id="PF00685">
    <property type="entry name" value="Sulfotransfer_1"/>
    <property type="match status" value="1"/>
</dbReference>
<comment type="caution">
    <text evidence="2">The sequence shown here is derived from an EMBL/GenBank/DDBJ whole genome shotgun (WGS) entry which is preliminary data.</text>
</comment>
<evidence type="ECO:0000313" key="2">
    <source>
        <dbReference type="EMBL" id="EMR02932.1"/>
    </source>
</evidence>
<sequence length="112" mass="12930">MSNGKYRQDTKSKAIELLPEVLLQRMGHIEHLQQVFARQLKDYPAVLSISYEALQATPEEEFARIQKFLGVRPQALYSLLKKQNPEPLSQLLLNYAEIQQELQGSAWEGFLE</sequence>
<reference evidence="2 3" key="1">
    <citation type="journal article" date="2013" name="Genome Announc.">
        <title>Draft Genome Sequence of Cesiribacter andamanensis Strain AMV16T, Isolated from a Soil Sample from a Mud Volcano in the Andaman Islands, India.</title>
        <authorList>
            <person name="Shivaji S."/>
            <person name="Ara S."/>
            <person name="Begum Z."/>
            <person name="Srinivas T.N."/>
            <person name="Singh A."/>
            <person name="Kumar Pinnaka A."/>
        </authorList>
    </citation>
    <scope>NUCLEOTIDE SEQUENCE [LARGE SCALE GENOMIC DNA]</scope>
    <source>
        <strain evidence="2 3">AMV16</strain>
    </source>
</reference>
<proteinExistence type="predicted"/>
<evidence type="ECO:0000259" key="1">
    <source>
        <dbReference type="Pfam" id="PF00685"/>
    </source>
</evidence>
<dbReference type="InterPro" id="IPR027417">
    <property type="entry name" value="P-loop_NTPase"/>
</dbReference>
<accession>M7N6M4</accession>
<dbReference type="GO" id="GO:0008146">
    <property type="term" value="F:sulfotransferase activity"/>
    <property type="evidence" value="ECO:0007669"/>
    <property type="project" value="InterPro"/>
</dbReference>
<evidence type="ECO:0000313" key="3">
    <source>
        <dbReference type="Proteomes" id="UP000011910"/>
    </source>
</evidence>
<dbReference type="InterPro" id="IPR000863">
    <property type="entry name" value="Sulfotransferase_dom"/>
</dbReference>
<feature type="domain" description="Sulfotransferase" evidence="1">
    <location>
        <begin position="29"/>
        <end position="89"/>
    </location>
</feature>
<gene>
    <name evidence="2" type="ORF">ADICEAN_01905</name>
</gene>
<keyword evidence="3" id="KW-1185">Reference proteome</keyword>